<dbReference type="InterPro" id="IPR010736">
    <property type="entry name" value="SHIPPO-rpt"/>
</dbReference>
<proteinExistence type="predicted"/>
<comment type="caution">
    <text evidence="2">The sequence shown here is derived from an EMBL/GenBank/DDBJ whole genome shotgun (WGS) entry which is preliminary data.</text>
</comment>
<keyword evidence="3" id="KW-1185">Reference proteome</keyword>
<dbReference type="PANTHER" id="PTHR21580">
    <property type="entry name" value="SHIPPO-1-RELATED"/>
    <property type="match status" value="1"/>
</dbReference>
<dbReference type="EMBL" id="CAJZBQ010000032">
    <property type="protein sequence ID" value="CAG9322503.1"/>
    <property type="molecule type" value="Genomic_DNA"/>
</dbReference>
<sequence>MISTIPVQPSYSIGKQKRFGLSSAIYNAPGPAAYNIPRDLAKRSSSFTRAKKHAAMPNGNPGPASYNTPAKIGEGPRAIIISRKSMRNQEMIPGPADYSPKYLKRNISYSMRSKSSGKNDENLPGPGAYSGNPVKPNSPRATIGRARRLSLNSDTINPGPGAYESKWERIKNPNYSFSHSSRDGFLNTSVLEDGKESVRTHRRIKTSKEITPGPSDYAPNYNCNKILSPRAVAGRSVRDSWIADKSNPGPGNYTPKSDYFSPRFSFSRDQKTRVTKDVPGPGQYDIPSTIGSIKSTASLNNTFS</sequence>
<evidence type="ECO:0000256" key="1">
    <source>
        <dbReference type="SAM" id="MobiDB-lite"/>
    </source>
</evidence>
<feature type="compositionally biased region" description="Basic and acidic residues" evidence="1">
    <location>
        <begin position="266"/>
        <end position="276"/>
    </location>
</feature>
<dbReference type="PANTHER" id="PTHR21580:SF28">
    <property type="entry name" value="BOREALIN N-TERMINAL DOMAIN-CONTAINING PROTEIN-RELATED"/>
    <property type="match status" value="1"/>
</dbReference>
<feature type="region of interest" description="Disordered" evidence="1">
    <location>
        <begin position="112"/>
        <end position="141"/>
    </location>
</feature>
<name>A0AAU9JDU2_9CILI</name>
<organism evidence="2 3">
    <name type="scientific">Blepharisma stoltei</name>
    <dbReference type="NCBI Taxonomy" id="1481888"/>
    <lineage>
        <taxon>Eukaryota</taxon>
        <taxon>Sar</taxon>
        <taxon>Alveolata</taxon>
        <taxon>Ciliophora</taxon>
        <taxon>Postciliodesmatophora</taxon>
        <taxon>Heterotrichea</taxon>
        <taxon>Heterotrichida</taxon>
        <taxon>Blepharismidae</taxon>
        <taxon>Blepharisma</taxon>
    </lineage>
</organism>
<accession>A0AAU9JDU2</accession>
<feature type="region of interest" description="Disordered" evidence="1">
    <location>
        <begin position="241"/>
        <end position="290"/>
    </location>
</feature>
<evidence type="ECO:0000313" key="3">
    <source>
        <dbReference type="Proteomes" id="UP001162131"/>
    </source>
</evidence>
<evidence type="ECO:0000313" key="2">
    <source>
        <dbReference type="EMBL" id="CAG9322503.1"/>
    </source>
</evidence>
<dbReference type="Pfam" id="PF07004">
    <property type="entry name" value="SHIPPO-rpt"/>
    <property type="match status" value="6"/>
</dbReference>
<dbReference type="InterPro" id="IPR051291">
    <property type="entry name" value="CIMAP"/>
</dbReference>
<reference evidence="2" key="1">
    <citation type="submission" date="2021-09" db="EMBL/GenBank/DDBJ databases">
        <authorList>
            <consortium name="AG Swart"/>
            <person name="Singh M."/>
            <person name="Singh A."/>
            <person name="Seah K."/>
            <person name="Emmerich C."/>
        </authorList>
    </citation>
    <scope>NUCLEOTIDE SEQUENCE</scope>
    <source>
        <strain evidence="2">ATCC30299</strain>
    </source>
</reference>
<gene>
    <name evidence="2" type="ORF">BSTOLATCC_MIC31633</name>
</gene>
<dbReference type="AlphaFoldDB" id="A0AAU9JDU2"/>
<protein>
    <submittedName>
        <fullName evidence="2">Uncharacterized protein</fullName>
    </submittedName>
</protein>
<dbReference type="Proteomes" id="UP001162131">
    <property type="component" value="Unassembled WGS sequence"/>
</dbReference>